<dbReference type="SUPFAM" id="SSF52540">
    <property type="entry name" value="P-loop containing nucleoside triphosphate hydrolases"/>
    <property type="match status" value="1"/>
</dbReference>
<comment type="similarity">
    <text evidence="1">Belongs to the DnaX/STICHEL family.</text>
</comment>
<evidence type="ECO:0000259" key="15">
    <source>
        <dbReference type="SMART" id="SM00382"/>
    </source>
</evidence>
<dbReference type="AlphaFoldDB" id="A0A921F0L1"/>
<dbReference type="PANTHER" id="PTHR11669">
    <property type="entry name" value="REPLICATION FACTOR C / DNA POLYMERASE III GAMMA-TAU SUBUNIT"/>
    <property type="match status" value="1"/>
</dbReference>
<dbReference type="GO" id="GO:0003677">
    <property type="term" value="F:DNA binding"/>
    <property type="evidence" value="ECO:0007669"/>
    <property type="project" value="InterPro"/>
</dbReference>
<name>A0A921F0L1_9ACTN</name>
<dbReference type="InterPro" id="IPR027417">
    <property type="entry name" value="P-loop_NTPase"/>
</dbReference>
<evidence type="ECO:0000256" key="12">
    <source>
        <dbReference type="ARBA" id="ARBA00049244"/>
    </source>
</evidence>
<dbReference type="Proteomes" id="UP000776650">
    <property type="component" value="Unassembled WGS sequence"/>
</dbReference>
<evidence type="ECO:0000256" key="2">
    <source>
        <dbReference type="ARBA" id="ARBA00012417"/>
    </source>
</evidence>
<dbReference type="NCBIfam" id="TIGR02397">
    <property type="entry name" value="dnaX_nterm"/>
    <property type="match status" value="1"/>
</dbReference>
<keyword evidence="6" id="KW-0479">Metal-binding</keyword>
<feature type="domain" description="AAA+ ATPase" evidence="15">
    <location>
        <begin position="34"/>
        <end position="177"/>
    </location>
</feature>
<feature type="compositionally biased region" description="Low complexity" evidence="14">
    <location>
        <begin position="842"/>
        <end position="871"/>
    </location>
</feature>
<dbReference type="GO" id="GO:0005524">
    <property type="term" value="F:ATP binding"/>
    <property type="evidence" value="ECO:0007669"/>
    <property type="project" value="UniProtKB-KW"/>
</dbReference>
<keyword evidence="9" id="KW-0067">ATP-binding</keyword>
<feature type="compositionally biased region" description="Low complexity" evidence="14">
    <location>
        <begin position="437"/>
        <end position="459"/>
    </location>
</feature>
<dbReference type="Pfam" id="PF12169">
    <property type="entry name" value="DNA_pol3_gamma3"/>
    <property type="match status" value="1"/>
</dbReference>
<accession>A0A921F0L1</accession>
<feature type="compositionally biased region" description="Basic and acidic residues" evidence="14">
    <location>
        <begin position="564"/>
        <end position="575"/>
    </location>
</feature>
<dbReference type="EC" id="2.7.7.7" evidence="2"/>
<evidence type="ECO:0000256" key="7">
    <source>
        <dbReference type="ARBA" id="ARBA00022741"/>
    </source>
</evidence>
<evidence type="ECO:0000256" key="10">
    <source>
        <dbReference type="ARBA" id="ARBA00022932"/>
    </source>
</evidence>
<dbReference type="CDD" id="cd18137">
    <property type="entry name" value="HLD_clamp_pol_III_gamma_tau"/>
    <property type="match status" value="1"/>
</dbReference>
<feature type="compositionally biased region" description="Polar residues" evidence="14">
    <location>
        <begin position="577"/>
        <end position="587"/>
    </location>
</feature>
<gene>
    <name evidence="16" type="ORF">K8V11_00715</name>
</gene>
<dbReference type="Pfam" id="PF13177">
    <property type="entry name" value="DNA_pol3_delta2"/>
    <property type="match status" value="1"/>
</dbReference>
<reference evidence="16" key="1">
    <citation type="journal article" date="2021" name="PeerJ">
        <title>Extensive microbial diversity within the chicken gut microbiome revealed by metagenomics and culture.</title>
        <authorList>
            <person name="Gilroy R."/>
            <person name="Ravi A."/>
            <person name="Getino M."/>
            <person name="Pursley I."/>
            <person name="Horton D.L."/>
            <person name="Alikhan N.F."/>
            <person name="Baker D."/>
            <person name="Gharbi K."/>
            <person name="Hall N."/>
            <person name="Watson M."/>
            <person name="Adriaenssens E.M."/>
            <person name="Foster-Nyarko E."/>
            <person name="Jarju S."/>
            <person name="Secka A."/>
            <person name="Antonio M."/>
            <person name="Oren A."/>
            <person name="Chaudhuri R.R."/>
            <person name="La Ragione R."/>
            <person name="Hildebrand F."/>
            <person name="Pallen M.J."/>
        </authorList>
    </citation>
    <scope>NUCLEOTIDE SEQUENCE</scope>
    <source>
        <strain evidence="16">ChiGjej1B1-18357</strain>
    </source>
</reference>
<feature type="region of interest" description="Disordered" evidence="14">
    <location>
        <begin position="712"/>
        <end position="892"/>
    </location>
</feature>
<dbReference type="EMBL" id="DYXM01000016">
    <property type="protein sequence ID" value="HJE89517.1"/>
    <property type="molecule type" value="Genomic_DNA"/>
</dbReference>
<keyword evidence="8" id="KW-0862">Zinc</keyword>
<dbReference type="InterPro" id="IPR012763">
    <property type="entry name" value="DNA_pol_III_sug/sutau_N"/>
</dbReference>
<dbReference type="CDD" id="cd00009">
    <property type="entry name" value="AAA"/>
    <property type="match status" value="1"/>
</dbReference>
<dbReference type="GO" id="GO:0009360">
    <property type="term" value="C:DNA polymerase III complex"/>
    <property type="evidence" value="ECO:0007669"/>
    <property type="project" value="InterPro"/>
</dbReference>
<evidence type="ECO:0000256" key="6">
    <source>
        <dbReference type="ARBA" id="ARBA00022723"/>
    </source>
</evidence>
<feature type="region of interest" description="Disordered" evidence="14">
    <location>
        <begin position="386"/>
        <end position="637"/>
    </location>
</feature>
<comment type="function">
    <text evidence="11">DNA polymerase III is a complex, multichain enzyme responsible for most of the replicative synthesis in bacteria. This DNA polymerase also exhibits 3' to 5' exonuclease activity.</text>
</comment>
<evidence type="ECO:0000313" key="16">
    <source>
        <dbReference type="EMBL" id="HJE89517.1"/>
    </source>
</evidence>
<feature type="compositionally biased region" description="Low complexity" evidence="14">
    <location>
        <begin position="532"/>
        <end position="563"/>
    </location>
</feature>
<dbReference type="Gene3D" id="3.40.50.300">
    <property type="entry name" value="P-loop containing nucleotide triphosphate hydrolases"/>
    <property type="match status" value="1"/>
</dbReference>
<proteinExistence type="inferred from homology"/>
<evidence type="ECO:0000256" key="4">
    <source>
        <dbReference type="ARBA" id="ARBA00022695"/>
    </source>
</evidence>
<keyword evidence="4 16" id="KW-0548">Nucleotidyltransferase</keyword>
<evidence type="ECO:0000256" key="5">
    <source>
        <dbReference type="ARBA" id="ARBA00022705"/>
    </source>
</evidence>
<dbReference type="GO" id="GO:0006261">
    <property type="term" value="P:DNA-templated DNA replication"/>
    <property type="evidence" value="ECO:0007669"/>
    <property type="project" value="TreeGrafter"/>
</dbReference>
<evidence type="ECO:0000256" key="13">
    <source>
        <dbReference type="ARBA" id="ARBA00074577"/>
    </source>
</evidence>
<dbReference type="GO" id="GO:0003887">
    <property type="term" value="F:DNA-directed DNA polymerase activity"/>
    <property type="evidence" value="ECO:0007669"/>
    <property type="project" value="UniProtKB-KW"/>
</dbReference>
<keyword evidence="10" id="KW-0239">DNA-directed DNA polymerase</keyword>
<evidence type="ECO:0000256" key="1">
    <source>
        <dbReference type="ARBA" id="ARBA00006360"/>
    </source>
</evidence>
<evidence type="ECO:0000313" key="17">
    <source>
        <dbReference type="Proteomes" id="UP000776650"/>
    </source>
</evidence>
<dbReference type="InterPro" id="IPR050238">
    <property type="entry name" value="DNA_Rep/Repair_Clamp_Loader"/>
</dbReference>
<evidence type="ECO:0000256" key="8">
    <source>
        <dbReference type="ARBA" id="ARBA00022833"/>
    </source>
</evidence>
<dbReference type="Gene3D" id="1.10.8.60">
    <property type="match status" value="1"/>
</dbReference>
<dbReference type="PANTHER" id="PTHR11669:SF0">
    <property type="entry name" value="PROTEIN STICHEL-LIKE 2"/>
    <property type="match status" value="1"/>
</dbReference>
<dbReference type="Gene3D" id="1.20.272.10">
    <property type="match status" value="1"/>
</dbReference>
<dbReference type="InterPro" id="IPR022754">
    <property type="entry name" value="DNA_pol_III_gamma-3"/>
</dbReference>
<dbReference type="SMART" id="SM00382">
    <property type="entry name" value="AAA"/>
    <property type="match status" value="1"/>
</dbReference>
<evidence type="ECO:0000256" key="3">
    <source>
        <dbReference type="ARBA" id="ARBA00022679"/>
    </source>
</evidence>
<comment type="catalytic activity">
    <reaction evidence="12">
        <text>DNA(n) + a 2'-deoxyribonucleoside 5'-triphosphate = DNA(n+1) + diphosphate</text>
        <dbReference type="Rhea" id="RHEA:22508"/>
        <dbReference type="Rhea" id="RHEA-COMP:17339"/>
        <dbReference type="Rhea" id="RHEA-COMP:17340"/>
        <dbReference type="ChEBI" id="CHEBI:33019"/>
        <dbReference type="ChEBI" id="CHEBI:61560"/>
        <dbReference type="ChEBI" id="CHEBI:173112"/>
        <dbReference type="EC" id="2.7.7.7"/>
    </reaction>
</comment>
<protein>
    <recommendedName>
        <fullName evidence="13">DNA polymerase III subunit gamma/tau</fullName>
        <ecNumber evidence="2">2.7.7.7</ecNumber>
    </recommendedName>
</protein>
<evidence type="ECO:0000256" key="9">
    <source>
        <dbReference type="ARBA" id="ARBA00022840"/>
    </source>
</evidence>
<organism evidence="16 17">
    <name type="scientific">Dietzia timorensis</name>
    <dbReference type="NCBI Taxonomy" id="499555"/>
    <lineage>
        <taxon>Bacteria</taxon>
        <taxon>Bacillati</taxon>
        <taxon>Actinomycetota</taxon>
        <taxon>Actinomycetes</taxon>
        <taxon>Mycobacteriales</taxon>
        <taxon>Dietziaceae</taxon>
        <taxon>Dietzia</taxon>
    </lineage>
</organism>
<dbReference type="RefSeq" id="WP_303910273.1">
    <property type="nucleotide sequence ID" value="NZ_DYXM01000016.1"/>
</dbReference>
<dbReference type="SUPFAM" id="SSF48019">
    <property type="entry name" value="post-AAA+ oligomerization domain-like"/>
    <property type="match status" value="1"/>
</dbReference>
<feature type="compositionally biased region" description="Acidic residues" evidence="14">
    <location>
        <begin position="770"/>
        <end position="782"/>
    </location>
</feature>
<dbReference type="InterPro" id="IPR045085">
    <property type="entry name" value="HLD_clamp_pol_III_gamma_tau"/>
</dbReference>
<reference evidence="16" key="2">
    <citation type="submission" date="2021-09" db="EMBL/GenBank/DDBJ databases">
        <authorList>
            <person name="Gilroy R."/>
        </authorList>
    </citation>
    <scope>NUCLEOTIDE SEQUENCE</scope>
    <source>
        <strain evidence="16">ChiGjej1B1-18357</strain>
    </source>
</reference>
<keyword evidence="3 16" id="KW-0808">Transferase</keyword>
<dbReference type="GO" id="GO:0046872">
    <property type="term" value="F:metal ion binding"/>
    <property type="evidence" value="ECO:0007669"/>
    <property type="project" value="UniProtKB-KW"/>
</dbReference>
<dbReference type="FunFam" id="1.20.272.10:FF:000003">
    <property type="entry name" value="DNA polymerase III subunit gamma/tau"/>
    <property type="match status" value="1"/>
</dbReference>
<evidence type="ECO:0000256" key="11">
    <source>
        <dbReference type="ARBA" id="ARBA00037724"/>
    </source>
</evidence>
<keyword evidence="7" id="KW-0547">Nucleotide-binding</keyword>
<keyword evidence="5" id="KW-0235">DNA replication</keyword>
<sequence>MALYRKYRPATFAEVVGQEHVTDPLSAALRSGRINHAFLFSGPRGCGKTSSARIMARSLNCVEGPTPEPCGVCDSCVSLAPGGPGNLDVIELDAASHGNVDDTRELREKAFYAPASSRYRVFIIDEAHMVSNAGFNALLKIVEEPPEHLIFIFATTEPEKVLPTIKSRTHHYPFRLLTPTAMRGLLERICESENVRVDPPVFPLVIRQGGGSPRDTLSVLDQLVAGSEDDHVEYSGAAALLGVTENSLLDATVEALAAADGAALFRTVDRVIEAGHDPRRFVSDLLQRMRDLIMVQSVPQAIERGLVDAPGEEAESLARQADSMGPATLARLADEVHSGLDSMRGATSPRLLLEILCARLLLPEVDGGVAALSQRVEQLERGVGSAAAGSAGGSAPAPAPAAAAGGEAGAPAGSTPAAGSEPAPRYVRPSQRRKAEQAGGAAAPASEQPVADWPATEQQAPKEEAQEAPQHAVDTAPERPANAATENVEPQRLAAEQSDGPAEASAPEPVQTHEERALAPDAAAAGHRDVDASGADTAAMAGGAAAAGAAAAGAKASGAVASSQDEHTASPREEETATSQWSETSQPAERHEAAPAETHGGAGQEWPEPNRPAGEEPGRSQESQEAPAPARSLDTEELRRAWPEVRRAVRERSRTLEVMLADAVITRVDGNEVVLSHKTAALANRINEPHHATTISEAMSAVFGGTWHARAERDGATAGGRQDPQRAFSPRQPEQAPPEPQTSQNSAPRGRAEQQRRRPQAVEDVPPPPEEPEPPADWEPPEDWSGGAARPEGPVGQAPPTSSATQVADERGHGAAGSAQATSAESAGQAGKERQGKRLTWAERAAAAQARAEPESPAKQAEVGESSGPEVSEQDMVDEARSGPQNIDHRTPEEIALALLKEHLGATPLE</sequence>
<dbReference type="FunFam" id="3.40.50.300:FF:000014">
    <property type="entry name" value="DNA polymerase III subunit gamma/tau"/>
    <property type="match status" value="1"/>
</dbReference>
<dbReference type="NCBIfam" id="NF005846">
    <property type="entry name" value="PRK07764.1-6"/>
    <property type="match status" value="1"/>
</dbReference>
<dbReference type="InterPro" id="IPR003593">
    <property type="entry name" value="AAA+_ATPase"/>
</dbReference>
<evidence type="ECO:0000256" key="14">
    <source>
        <dbReference type="SAM" id="MobiDB-lite"/>
    </source>
</evidence>
<dbReference type="InterPro" id="IPR008921">
    <property type="entry name" value="DNA_pol3_clamp-load_cplx_C"/>
</dbReference>
<feature type="compositionally biased region" description="Low complexity" evidence="14">
    <location>
        <begin position="386"/>
        <end position="424"/>
    </location>
</feature>
<comment type="caution">
    <text evidence="16">The sequence shown here is derived from an EMBL/GenBank/DDBJ whole genome shotgun (WGS) entry which is preliminary data.</text>
</comment>